<dbReference type="SUPFAM" id="SSF54637">
    <property type="entry name" value="Thioesterase/thiol ester dehydrase-isomerase"/>
    <property type="match status" value="1"/>
</dbReference>
<evidence type="ECO:0008006" key="3">
    <source>
        <dbReference type="Google" id="ProtNLM"/>
    </source>
</evidence>
<dbReference type="RefSeq" id="WP_054774128.1">
    <property type="nucleotide sequence ID" value="NZ_AP019782.1"/>
</dbReference>
<organism evidence="1 2">
    <name type="scientific">Methylogaea oryzae</name>
    <dbReference type="NCBI Taxonomy" id="1295382"/>
    <lineage>
        <taxon>Bacteria</taxon>
        <taxon>Pseudomonadati</taxon>
        <taxon>Pseudomonadota</taxon>
        <taxon>Gammaproteobacteria</taxon>
        <taxon>Methylococcales</taxon>
        <taxon>Methylococcaceae</taxon>
        <taxon>Methylogaea</taxon>
    </lineage>
</organism>
<dbReference type="AlphaFoldDB" id="A0A8D5AIZ0"/>
<dbReference type="EMBL" id="AP019782">
    <property type="protein sequence ID" value="BBL69511.1"/>
    <property type="molecule type" value="Genomic_DNA"/>
</dbReference>
<dbReference type="Proteomes" id="UP000824988">
    <property type="component" value="Chromosome"/>
</dbReference>
<proteinExistence type="predicted"/>
<name>A0A8D5AIZ0_9GAMM</name>
<accession>A0A8D5AIZ0</accession>
<dbReference type="InterPro" id="IPR027961">
    <property type="entry name" value="DUF4442"/>
</dbReference>
<dbReference type="Pfam" id="PF14539">
    <property type="entry name" value="DUF4442"/>
    <property type="match status" value="1"/>
</dbReference>
<protein>
    <recommendedName>
        <fullName evidence="3">DUF4442 domain-containing protein</fullName>
    </recommendedName>
</protein>
<evidence type="ECO:0000313" key="1">
    <source>
        <dbReference type="EMBL" id="BBL69511.1"/>
    </source>
</evidence>
<dbReference type="InterPro" id="IPR029069">
    <property type="entry name" value="HotDog_dom_sf"/>
</dbReference>
<evidence type="ECO:0000313" key="2">
    <source>
        <dbReference type="Proteomes" id="UP000824988"/>
    </source>
</evidence>
<keyword evidence="2" id="KW-1185">Reference proteome</keyword>
<dbReference type="KEGG" id="moz:MoryE10_01170"/>
<dbReference type="CDD" id="cd03443">
    <property type="entry name" value="PaaI_thioesterase"/>
    <property type="match status" value="1"/>
</dbReference>
<reference evidence="1" key="1">
    <citation type="submission" date="2019-06" db="EMBL/GenBank/DDBJ databases">
        <title>Complete genome sequence of Methylogaea oryzae strain JCM16910.</title>
        <authorList>
            <person name="Asakawa S."/>
        </authorList>
    </citation>
    <scope>NUCLEOTIDE SEQUENCE</scope>
    <source>
        <strain evidence="1">E10</strain>
    </source>
</reference>
<gene>
    <name evidence="1" type="ORF">MoryE10_01170</name>
</gene>
<sequence length="161" mass="18477">MNLRRLIWHAPFLSDRRKLEWFPPFWLMRIKVLEVSDGWRTVRVRLPQTWISRNAGGGLFGGFQAALADPVAPMACMHLFPGYAVWTRHLALDFQHEAGTDLELRFQVTEGQEADIRAELQHRGRASPVFHYAYYNGEGRLCTAVETKVAIRPQGYRKPGG</sequence>
<dbReference type="Gene3D" id="3.10.129.10">
    <property type="entry name" value="Hotdog Thioesterase"/>
    <property type="match status" value="1"/>
</dbReference>